<name>A0AA43Q1R1_9GAMM</name>
<dbReference type="InterPro" id="IPR015424">
    <property type="entry name" value="PyrdxlP-dep_Trfase"/>
</dbReference>
<dbReference type="PANTHER" id="PTHR43552:SF2">
    <property type="entry name" value="DIAMINOBUTYRATE--2-OXOGLUTARATE TRANSAMINASE"/>
    <property type="match status" value="1"/>
</dbReference>
<dbReference type="Proteomes" id="UP001160519">
    <property type="component" value="Unassembled WGS sequence"/>
</dbReference>
<gene>
    <name evidence="5" type="ORF">PSU93_02105</name>
</gene>
<sequence length="69" mass="7908">MFNKAQGEFLYDEEGNEYLDFLAGAGTLNYGHNNPVFKEKMLDYIQRDGITHGLDLHTQAKAKLSTQIW</sequence>
<dbReference type="Gene3D" id="3.90.1150.10">
    <property type="entry name" value="Aspartate Aminotransferase, domain 1"/>
    <property type="match status" value="1"/>
</dbReference>
<dbReference type="AlphaFoldDB" id="A0AA43Q1R1"/>
<dbReference type="EMBL" id="JAQSDF010000003">
    <property type="protein sequence ID" value="MDI1229926.1"/>
    <property type="molecule type" value="Genomic_DNA"/>
</dbReference>
<evidence type="ECO:0000313" key="6">
    <source>
        <dbReference type="Proteomes" id="UP001160519"/>
    </source>
</evidence>
<protein>
    <submittedName>
        <fullName evidence="5">Aminotransferase class III-fold pyridoxal phosphate-dependent enzyme</fullName>
    </submittedName>
</protein>
<comment type="caution">
    <text evidence="5">The sequence shown here is derived from an EMBL/GenBank/DDBJ whole genome shotgun (WGS) entry which is preliminary data.</text>
</comment>
<dbReference type="InterPro" id="IPR004637">
    <property type="entry name" value="Dat"/>
</dbReference>
<organism evidence="5 6">
    <name type="scientific">Candidatus Methylobacter titanis</name>
    <dbReference type="NCBI Taxonomy" id="3053457"/>
    <lineage>
        <taxon>Bacteria</taxon>
        <taxon>Pseudomonadati</taxon>
        <taxon>Pseudomonadota</taxon>
        <taxon>Gammaproteobacteria</taxon>
        <taxon>Methylococcales</taxon>
        <taxon>Methylococcaceae</taxon>
        <taxon>Methylobacter</taxon>
    </lineage>
</organism>
<evidence type="ECO:0000256" key="1">
    <source>
        <dbReference type="ARBA" id="ARBA00001933"/>
    </source>
</evidence>
<keyword evidence="4" id="KW-0808">Transferase</keyword>
<evidence type="ECO:0000313" key="5">
    <source>
        <dbReference type="EMBL" id="MDI1229926.1"/>
    </source>
</evidence>
<comment type="similarity">
    <text evidence="2">Belongs to the class-III pyridoxal-phosphate-dependent aminotransferase family.</text>
</comment>
<evidence type="ECO:0000256" key="3">
    <source>
        <dbReference type="ARBA" id="ARBA00022576"/>
    </source>
</evidence>
<dbReference type="Pfam" id="PF00202">
    <property type="entry name" value="Aminotran_3"/>
    <property type="match status" value="1"/>
</dbReference>
<dbReference type="InterPro" id="IPR015422">
    <property type="entry name" value="PyrdxlP-dep_Trfase_small"/>
</dbReference>
<dbReference type="GO" id="GO:0030170">
    <property type="term" value="F:pyridoxal phosphate binding"/>
    <property type="evidence" value="ECO:0007669"/>
    <property type="project" value="InterPro"/>
</dbReference>
<evidence type="ECO:0000256" key="2">
    <source>
        <dbReference type="ARBA" id="ARBA00008954"/>
    </source>
</evidence>
<dbReference type="PANTHER" id="PTHR43552">
    <property type="entry name" value="DIAMINOBUTYRATE--2-OXOGLUTARATE AMINOTRANSFERASE"/>
    <property type="match status" value="1"/>
</dbReference>
<dbReference type="GO" id="GO:0008483">
    <property type="term" value="F:transaminase activity"/>
    <property type="evidence" value="ECO:0007669"/>
    <property type="project" value="UniProtKB-KW"/>
</dbReference>
<proteinExistence type="inferred from homology"/>
<dbReference type="SUPFAM" id="SSF53383">
    <property type="entry name" value="PLP-dependent transferases"/>
    <property type="match status" value="1"/>
</dbReference>
<dbReference type="InterPro" id="IPR005814">
    <property type="entry name" value="Aminotrans_3"/>
</dbReference>
<keyword evidence="6" id="KW-1185">Reference proteome</keyword>
<accession>A0AA43Q1R1</accession>
<evidence type="ECO:0000256" key="4">
    <source>
        <dbReference type="ARBA" id="ARBA00022679"/>
    </source>
</evidence>
<comment type="cofactor">
    <cofactor evidence="1">
        <name>pyridoxal 5'-phosphate</name>
        <dbReference type="ChEBI" id="CHEBI:597326"/>
    </cofactor>
</comment>
<reference evidence="5" key="1">
    <citation type="submission" date="2023-01" db="EMBL/GenBank/DDBJ databases">
        <title>Biogeochemical cycle of methane in antarctic sediments.</title>
        <authorList>
            <person name="Roldan D.M."/>
            <person name="Menes R.J."/>
        </authorList>
    </citation>
    <scope>NUCLEOTIDE SEQUENCE [LARGE SCALE GENOMIC DNA]</scope>
    <source>
        <strain evidence="5">K-2018 MAG008</strain>
    </source>
</reference>
<keyword evidence="3 5" id="KW-0032">Aminotransferase</keyword>